<keyword evidence="1" id="KW-0472">Membrane</keyword>
<evidence type="ECO:0000313" key="3">
    <source>
        <dbReference type="Proteomes" id="UP000018461"/>
    </source>
</evidence>
<proteinExistence type="predicted"/>
<dbReference type="EMBL" id="AFZC02000003">
    <property type="protein sequence ID" value="EHL14221.1"/>
    <property type="molecule type" value="Genomic_DNA"/>
</dbReference>
<keyword evidence="3" id="KW-1185">Reference proteome</keyword>
<evidence type="ECO:0000256" key="1">
    <source>
        <dbReference type="SAM" id="Phobius"/>
    </source>
</evidence>
<gene>
    <name evidence="2" type="ORF">HMPREF9625_00064</name>
</gene>
<dbReference type="Pfam" id="PF19388">
    <property type="entry name" value="DUF5963"/>
    <property type="match status" value="1"/>
</dbReference>
<reference evidence="2" key="1">
    <citation type="submission" date="2011-08" db="EMBL/GenBank/DDBJ databases">
        <authorList>
            <consortium name="The Broad Institute Genome Sequencing Platform"/>
            <person name="Earl A."/>
            <person name="Ward D."/>
            <person name="Feldgarden M."/>
            <person name="Gevers D."/>
            <person name="Sizova M."/>
            <person name="Hazen A."/>
            <person name="Epstein S."/>
            <person name="Young S.K."/>
            <person name="Zeng Q."/>
            <person name="Gargeya S."/>
            <person name="Fitzgerald M."/>
            <person name="Haas B."/>
            <person name="Abouelleil A."/>
            <person name="Alvarado L."/>
            <person name="Arachchi H.M."/>
            <person name="Berlin A."/>
            <person name="Brown A."/>
            <person name="Chapman S.B."/>
            <person name="Chen Z."/>
            <person name="Dunbar C."/>
            <person name="Freedman E."/>
            <person name="Gearin G."/>
            <person name="Gellesch M."/>
            <person name="Goldberg J."/>
            <person name="Griggs A."/>
            <person name="Gujja S."/>
            <person name="Heiman D."/>
            <person name="Howarth C."/>
            <person name="Larson L."/>
            <person name="Lui A."/>
            <person name="MacDonald P.J.P."/>
            <person name="Montmayeur A."/>
            <person name="Murphy C."/>
            <person name="Neiman D."/>
            <person name="Pearson M."/>
            <person name="Priest M."/>
            <person name="Roberts A."/>
            <person name="Saif S."/>
            <person name="Shea T."/>
            <person name="Shenoy N."/>
            <person name="Sisk P."/>
            <person name="Stolte C."/>
            <person name="Sykes S."/>
            <person name="Wortman J."/>
            <person name="Nusbaum C."/>
            <person name="Birren B."/>
        </authorList>
    </citation>
    <scope>NUCLEOTIDE SEQUENCE</scope>
    <source>
        <strain evidence="2">ACB1</strain>
    </source>
</reference>
<evidence type="ECO:0000313" key="2">
    <source>
        <dbReference type="EMBL" id="EHL14221.1"/>
    </source>
</evidence>
<name>G9WK24_9FIRM</name>
<feature type="transmembrane region" description="Helical" evidence="1">
    <location>
        <begin position="9"/>
        <end position="32"/>
    </location>
</feature>
<dbReference type="Proteomes" id="UP000018461">
    <property type="component" value="Unassembled WGS sequence"/>
</dbReference>
<keyword evidence="1" id="KW-0812">Transmembrane</keyword>
<organism evidence="2 3">
    <name type="scientific">Oribacterium parvum ACB1</name>
    <dbReference type="NCBI Taxonomy" id="796943"/>
    <lineage>
        <taxon>Bacteria</taxon>
        <taxon>Bacillati</taxon>
        <taxon>Bacillota</taxon>
        <taxon>Clostridia</taxon>
        <taxon>Lachnospirales</taxon>
        <taxon>Lachnospiraceae</taxon>
        <taxon>Oribacterium</taxon>
    </lineage>
</organism>
<protein>
    <submittedName>
        <fullName evidence="2">Uncharacterized protein</fullName>
    </submittedName>
</protein>
<dbReference type="HOGENOM" id="CLU_2260921_0_0_9"/>
<dbReference type="AlphaFoldDB" id="G9WK24"/>
<comment type="caution">
    <text evidence="2">The sequence shown here is derived from an EMBL/GenBank/DDBJ whole genome shotgun (WGS) entry which is preliminary data.</text>
</comment>
<sequence>MKNKQGLRIILELVAGMVFSVILCCILIFFGYSTFYKDNFNEYTVNIFGLPIYEIVMQSGKGQGTAFNQNMFLVNIICSIITVIAVETTIFIKNKNKPEITEK</sequence>
<dbReference type="InterPro" id="IPR046007">
    <property type="entry name" value="DUF5963"/>
</dbReference>
<dbReference type="RefSeq" id="WP_009533939.1">
    <property type="nucleotide sequence ID" value="NZ_KE148312.1"/>
</dbReference>
<dbReference type="NCBIfam" id="NF033904">
    <property type="entry name" value="LlsX_fam"/>
    <property type="match status" value="1"/>
</dbReference>
<feature type="transmembrane region" description="Helical" evidence="1">
    <location>
        <begin position="72"/>
        <end position="92"/>
    </location>
</feature>
<accession>G9WK24</accession>
<keyword evidence="1" id="KW-1133">Transmembrane helix</keyword>
<reference evidence="2" key="2">
    <citation type="submission" date="2013-03" db="EMBL/GenBank/DDBJ databases">
        <title>The Genome Sequence of Oribacterium sp. ACB1.</title>
        <authorList>
            <consortium name="The Broad Institute Genomics Platform"/>
            <consortium name="The Broad Institute Genome Sequencing Center for Infectious Disease"/>
            <person name="Earl A."/>
            <person name="Ward D."/>
            <person name="Feldgarden M."/>
            <person name="Gevers D."/>
            <person name="Sizova M."/>
            <person name="Hazen A."/>
            <person name="Epstein S."/>
            <person name="Walker B."/>
            <person name="Young S."/>
            <person name="Zeng Q."/>
            <person name="Gargeya S."/>
            <person name="Fitzgerald M."/>
            <person name="Haas B."/>
            <person name="Abouelleil A."/>
            <person name="Allen A.W."/>
            <person name="Alvarado L."/>
            <person name="Arachchi H.M."/>
            <person name="Berlin A.M."/>
            <person name="Chapman S.B."/>
            <person name="Gainer-Dewar J."/>
            <person name="Goldberg J."/>
            <person name="Griggs A."/>
            <person name="Gujja S."/>
            <person name="Hansen M."/>
            <person name="Howarth C."/>
            <person name="Imamovic A."/>
            <person name="Ireland A."/>
            <person name="Larimer J."/>
            <person name="McCowan C."/>
            <person name="Murphy C."/>
            <person name="Pearson M."/>
            <person name="Poon T.W."/>
            <person name="Priest M."/>
            <person name="Roberts A."/>
            <person name="Saif S."/>
            <person name="Shea T."/>
            <person name="Sisk P."/>
            <person name="Sykes S."/>
            <person name="Wortman J."/>
            <person name="Nusbaum C."/>
            <person name="Birren B."/>
        </authorList>
    </citation>
    <scope>NUCLEOTIDE SEQUENCE [LARGE SCALE GENOMIC DNA]</scope>
    <source>
        <strain evidence="2">ACB1</strain>
    </source>
</reference>